<dbReference type="PROSITE" id="PS00166">
    <property type="entry name" value="ENOYL_COA_HYDRATASE"/>
    <property type="match status" value="1"/>
</dbReference>
<dbReference type="RefSeq" id="WP_164697235.1">
    <property type="nucleotide sequence ID" value="NZ_JAAIKB010000014.1"/>
</dbReference>
<dbReference type="PANTHER" id="PTHR11941:SF54">
    <property type="entry name" value="ENOYL-COA HYDRATASE, MITOCHONDRIAL"/>
    <property type="match status" value="1"/>
</dbReference>
<protein>
    <submittedName>
        <fullName evidence="4">Enoyl-CoA hydratase</fullName>
        <ecNumber evidence="4">4.2.1.17</ecNumber>
    </submittedName>
</protein>
<dbReference type="GO" id="GO:0006635">
    <property type="term" value="P:fatty acid beta-oxidation"/>
    <property type="evidence" value="ECO:0007669"/>
    <property type="project" value="TreeGrafter"/>
</dbReference>
<dbReference type="SUPFAM" id="SSF52096">
    <property type="entry name" value="ClpP/crotonase"/>
    <property type="match status" value="1"/>
</dbReference>
<name>A0A6M1LSA0_9PROT</name>
<evidence type="ECO:0000256" key="2">
    <source>
        <dbReference type="ARBA" id="ARBA00023239"/>
    </source>
</evidence>
<dbReference type="EC" id="4.2.1.17" evidence="4"/>
<comment type="caution">
    <text evidence="4">The sequence shown here is derived from an EMBL/GenBank/DDBJ whole genome shotgun (WGS) entry which is preliminary data.</text>
</comment>
<dbReference type="CDD" id="cd06558">
    <property type="entry name" value="crotonase-like"/>
    <property type="match status" value="1"/>
</dbReference>
<organism evidence="4 5">
    <name type="scientific">Falsiroseomonas algicola</name>
    <dbReference type="NCBI Taxonomy" id="2716930"/>
    <lineage>
        <taxon>Bacteria</taxon>
        <taxon>Pseudomonadati</taxon>
        <taxon>Pseudomonadota</taxon>
        <taxon>Alphaproteobacteria</taxon>
        <taxon>Acetobacterales</taxon>
        <taxon>Roseomonadaceae</taxon>
        <taxon>Falsiroseomonas</taxon>
    </lineage>
</organism>
<keyword evidence="5" id="KW-1185">Reference proteome</keyword>
<evidence type="ECO:0000313" key="5">
    <source>
        <dbReference type="Proteomes" id="UP000475385"/>
    </source>
</evidence>
<dbReference type="InterPro" id="IPR014748">
    <property type="entry name" value="Enoyl-CoA_hydra_C"/>
</dbReference>
<dbReference type="InterPro" id="IPR029045">
    <property type="entry name" value="ClpP/crotonase-like_dom_sf"/>
</dbReference>
<comment type="similarity">
    <text evidence="1 3">Belongs to the enoyl-CoA hydratase/isomerase family.</text>
</comment>
<dbReference type="Proteomes" id="UP000475385">
    <property type="component" value="Unassembled WGS sequence"/>
</dbReference>
<reference evidence="4 5" key="1">
    <citation type="submission" date="2020-03" db="EMBL/GenBank/DDBJ databases">
        <title>Roseomonas stagni sp. nov., isolated from pond water in Japan.</title>
        <authorList>
            <person name="Furuhata K."/>
            <person name="Miyamoto H."/>
            <person name="Goto K."/>
        </authorList>
    </citation>
    <scope>NUCLEOTIDE SEQUENCE [LARGE SCALE GENOMIC DNA]</scope>
    <source>
        <strain evidence="4 5">PeD5</strain>
    </source>
</reference>
<dbReference type="EMBL" id="JAAIKB010000014">
    <property type="protein sequence ID" value="NGM23316.1"/>
    <property type="molecule type" value="Genomic_DNA"/>
</dbReference>
<dbReference type="InterPro" id="IPR001753">
    <property type="entry name" value="Enoyl-CoA_hydra/iso"/>
</dbReference>
<dbReference type="Gene3D" id="3.90.226.10">
    <property type="entry name" value="2-enoyl-CoA Hydratase, Chain A, domain 1"/>
    <property type="match status" value="1"/>
</dbReference>
<dbReference type="InterPro" id="IPR018376">
    <property type="entry name" value="Enoyl-CoA_hyd/isom_CS"/>
</dbReference>
<dbReference type="AlphaFoldDB" id="A0A6M1LSA0"/>
<dbReference type="PANTHER" id="PTHR11941">
    <property type="entry name" value="ENOYL-COA HYDRATASE-RELATED"/>
    <property type="match status" value="1"/>
</dbReference>
<dbReference type="Pfam" id="PF00378">
    <property type="entry name" value="ECH_1"/>
    <property type="match status" value="1"/>
</dbReference>
<evidence type="ECO:0000256" key="3">
    <source>
        <dbReference type="RuleBase" id="RU003707"/>
    </source>
</evidence>
<dbReference type="NCBIfam" id="NF004781">
    <property type="entry name" value="PRK06127.1"/>
    <property type="match status" value="1"/>
</dbReference>
<dbReference type="GO" id="GO:0004300">
    <property type="term" value="F:enoyl-CoA hydratase activity"/>
    <property type="evidence" value="ECO:0007669"/>
    <property type="project" value="UniProtKB-EC"/>
</dbReference>
<sequence length="271" mass="28551">MAEAPTRREFAGSKILADTHGGVGRVVFNQPEKRNAMSIPMWEGLAQALEGFAADPEVRVVVLEGAGDKAFVSGADISQFEAQRSDAEAQQAYERLTAAGRAALASFPKPVIAKIRGFCLGGGLGLAMSADLRIAAEDASFGIPAAKLGLAYGFPTVQTLTSLVGPAHARMLLFTGERIDAWEAERIGLVNDVVPVELLDSTVAKLAATIAGNAPLTIRSAKLSVAAAVQDPAARDMAAVQAAFAACFDSADYREGRRAFMEKRRPRFTGT</sequence>
<evidence type="ECO:0000313" key="4">
    <source>
        <dbReference type="EMBL" id="NGM23316.1"/>
    </source>
</evidence>
<accession>A0A6M1LSA0</accession>
<keyword evidence="2 4" id="KW-0456">Lyase</keyword>
<dbReference type="Gene3D" id="1.10.12.10">
    <property type="entry name" value="Lyase 2-enoyl-coa Hydratase, Chain A, domain 2"/>
    <property type="match status" value="1"/>
</dbReference>
<proteinExistence type="inferred from homology"/>
<gene>
    <name evidence="4" type="ORF">G3576_25105</name>
</gene>
<evidence type="ECO:0000256" key="1">
    <source>
        <dbReference type="ARBA" id="ARBA00005254"/>
    </source>
</evidence>